<dbReference type="EMBL" id="CP033133">
    <property type="protein sequence ID" value="AYO53378.1"/>
    <property type="molecule type" value="Genomic_DNA"/>
</dbReference>
<proteinExistence type="predicted"/>
<gene>
    <name evidence="1" type="ORF">CDG68_06785</name>
</gene>
<evidence type="ECO:0000313" key="1">
    <source>
        <dbReference type="EMBL" id="AYO53378.1"/>
    </source>
</evidence>
<reference evidence="1 2" key="1">
    <citation type="submission" date="2018-10" db="EMBL/GenBank/DDBJ databases">
        <title>The complete genome of Acinetobacter wuhouensis strain WCHAW010062.</title>
        <authorList>
            <person name="Hu Y."/>
            <person name="Long H."/>
            <person name="Feng Y."/>
            <person name="Zong Z."/>
        </authorList>
    </citation>
    <scope>NUCLEOTIDE SEQUENCE [LARGE SCALE GENOMIC DNA]</scope>
    <source>
        <strain evidence="1 2">WCHAW010062</strain>
    </source>
</reference>
<dbReference type="AlphaFoldDB" id="A0A385C6D8"/>
<evidence type="ECO:0000313" key="2">
    <source>
        <dbReference type="Proteomes" id="UP000279962"/>
    </source>
</evidence>
<sequence>MVKNVEKSALDKISTQELQHLITVSTGFIDAYIIDCFDKAPMLLPQNIVLSAQDSPTHVKVVEWHDKKLPAFSVSDPKKTLGVALIIEGEEADERFALMCNEMPDSIRLRISEVVDAEGSHEDKTILQHVKIGETIYHVPDLDQIQLQIGLKKK</sequence>
<dbReference type="RefSeq" id="WP_068975227.1">
    <property type="nucleotide sequence ID" value="NZ_CP031716.1"/>
</dbReference>
<dbReference type="Proteomes" id="UP000279962">
    <property type="component" value="Chromosome"/>
</dbReference>
<dbReference type="KEGG" id="awu:BEN71_14860"/>
<accession>A0A385C6D8</accession>
<name>A0A385C6D8_9GAMM</name>
<dbReference type="OrthoDB" id="6703403at2"/>
<protein>
    <submittedName>
        <fullName evidence="1">Uncharacterized protein</fullName>
    </submittedName>
</protein>
<organism evidence="1 2">
    <name type="scientific">Acinetobacter wuhouensis</name>
    <dbReference type="NCBI Taxonomy" id="1879050"/>
    <lineage>
        <taxon>Bacteria</taxon>
        <taxon>Pseudomonadati</taxon>
        <taxon>Pseudomonadota</taxon>
        <taxon>Gammaproteobacteria</taxon>
        <taxon>Moraxellales</taxon>
        <taxon>Moraxellaceae</taxon>
        <taxon>Acinetobacter</taxon>
    </lineage>
</organism>
<dbReference type="STRING" id="1879050.GCA_001696605_03099"/>